<dbReference type="EMBL" id="JAVRRA010001383">
    <property type="protein sequence ID" value="KAK5280458.1"/>
    <property type="molecule type" value="Genomic_DNA"/>
</dbReference>
<feature type="non-terminal residue" evidence="2">
    <location>
        <position position="1"/>
    </location>
</feature>
<protein>
    <submittedName>
        <fullName evidence="2">Uncharacterized protein</fullName>
    </submittedName>
</protein>
<evidence type="ECO:0000313" key="2">
    <source>
        <dbReference type="EMBL" id="KAK5280458.1"/>
    </source>
</evidence>
<organism evidence="2 3">
    <name type="scientific">Cryomyces antarcticus</name>
    <dbReference type="NCBI Taxonomy" id="329879"/>
    <lineage>
        <taxon>Eukaryota</taxon>
        <taxon>Fungi</taxon>
        <taxon>Dikarya</taxon>
        <taxon>Ascomycota</taxon>
        <taxon>Pezizomycotina</taxon>
        <taxon>Dothideomycetes</taxon>
        <taxon>Dothideomycetes incertae sedis</taxon>
        <taxon>Cryomyces</taxon>
    </lineage>
</organism>
<gene>
    <name evidence="2" type="ORF">LTR16_006911</name>
</gene>
<dbReference type="Proteomes" id="UP001357485">
    <property type="component" value="Unassembled WGS sequence"/>
</dbReference>
<evidence type="ECO:0000313" key="3">
    <source>
        <dbReference type="Proteomes" id="UP001357485"/>
    </source>
</evidence>
<feature type="region of interest" description="Disordered" evidence="1">
    <location>
        <begin position="159"/>
        <end position="179"/>
    </location>
</feature>
<keyword evidence="3" id="KW-1185">Reference proteome</keyword>
<feature type="non-terminal residue" evidence="2">
    <location>
        <position position="179"/>
    </location>
</feature>
<evidence type="ECO:0000256" key="1">
    <source>
        <dbReference type="SAM" id="MobiDB-lite"/>
    </source>
</evidence>
<sequence length="179" mass="19871">LRRHITAHKDEIGTQGLRAARRARASIAEKAWVEKTMNAYVKSGDYARSVLSTKATARKHEAPPPRLRPIFEKYERRAAKDPVFAAQFGSSFRLRFLYDDYDSSDADAFIQKITDAQGSCGSSRVVGEAPGQIELATANTEIPRNACSRKRKDVQVKAEDSSSSFCSFSSSDDDDDDDD</sequence>
<feature type="compositionally biased region" description="Low complexity" evidence="1">
    <location>
        <begin position="161"/>
        <end position="170"/>
    </location>
</feature>
<accession>A0ABR0M623</accession>
<comment type="caution">
    <text evidence="2">The sequence shown here is derived from an EMBL/GenBank/DDBJ whole genome shotgun (WGS) entry which is preliminary data.</text>
</comment>
<reference evidence="2 3" key="1">
    <citation type="submission" date="2023-08" db="EMBL/GenBank/DDBJ databases">
        <title>Black Yeasts Isolated from many extreme environments.</title>
        <authorList>
            <person name="Coleine C."/>
            <person name="Stajich J.E."/>
            <person name="Selbmann L."/>
        </authorList>
    </citation>
    <scope>NUCLEOTIDE SEQUENCE [LARGE SCALE GENOMIC DNA]</scope>
    <source>
        <strain evidence="2 3">CCFEE 536</strain>
    </source>
</reference>
<name>A0ABR0M623_9PEZI</name>
<proteinExistence type="predicted"/>